<evidence type="ECO:0000313" key="3">
    <source>
        <dbReference type="Proteomes" id="UP000286931"/>
    </source>
</evidence>
<dbReference type="RefSeq" id="WP_126636981.1">
    <property type="nucleotide sequence ID" value="NZ_BIFH01000016.1"/>
</dbReference>
<accession>A0A401YJQ8</accession>
<dbReference type="PROSITE" id="PS51819">
    <property type="entry name" value="VOC"/>
    <property type="match status" value="1"/>
</dbReference>
<name>A0A401YJQ8_9ACTN</name>
<evidence type="ECO:0000313" key="2">
    <source>
        <dbReference type="EMBL" id="GCD94843.1"/>
    </source>
</evidence>
<dbReference type="InterPro" id="IPR004360">
    <property type="entry name" value="Glyas_Fos-R_dOase_dom"/>
</dbReference>
<comment type="caution">
    <text evidence="2">The sequence shown here is derived from an EMBL/GenBank/DDBJ whole genome shotgun (WGS) entry which is preliminary data.</text>
</comment>
<proteinExistence type="predicted"/>
<keyword evidence="3" id="KW-1185">Reference proteome</keyword>
<dbReference type="EMBL" id="BIFH01000016">
    <property type="protein sequence ID" value="GCD94843.1"/>
    <property type="molecule type" value="Genomic_DNA"/>
</dbReference>
<dbReference type="InterPro" id="IPR029068">
    <property type="entry name" value="Glyas_Bleomycin-R_OHBP_Dase"/>
</dbReference>
<reference evidence="2 3" key="1">
    <citation type="submission" date="2018-12" db="EMBL/GenBank/DDBJ databases">
        <title>Draft genome sequence of Embleya hyalina NBRC 13850T.</title>
        <authorList>
            <person name="Komaki H."/>
            <person name="Hosoyama A."/>
            <person name="Kimura A."/>
            <person name="Ichikawa N."/>
            <person name="Tamura T."/>
        </authorList>
    </citation>
    <scope>NUCLEOTIDE SEQUENCE [LARGE SCALE GENOMIC DNA]</scope>
    <source>
        <strain evidence="2 3">NBRC 13850</strain>
    </source>
</reference>
<feature type="domain" description="VOC" evidence="1">
    <location>
        <begin position="4"/>
        <end position="122"/>
    </location>
</feature>
<sequence length="125" mass="13766">MPVQLNHTIVVATDKRRSAAFLAHVLGLTVGAPYGPFLPVGTANGVTLDFWDAPEERVTPQHYAFLVEEAEFDAIVDRLRGAEVTVYADPDRRVAGRINTWNGGRGAFFADPDGHNMEIITRPYT</sequence>
<dbReference type="Proteomes" id="UP000286931">
    <property type="component" value="Unassembled WGS sequence"/>
</dbReference>
<dbReference type="CDD" id="cd08351">
    <property type="entry name" value="ChaP_like"/>
    <property type="match status" value="1"/>
</dbReference>
<protein>
    <submittedName>
        <fullName evidence="2">Glyoxalase</fullName>
    </submittedName>
</protein>
<dbReference type="OrthoDB" id="9810341at2"/>
<evidence type="ECO:0000259" key="1">
    <source>
        <dbReference type="PROSITE" id="PS51819"/>
    </source>
</evidence>
<dbReference type="SUPFAM" id="SSF54593">
    <property type="entry name" value="Glyoxalase/Bleomycin resistance protein/Dihydroxybiphenyl dioxygenase"/>
    <property type="match status" value="1"/>
</dbReference>
<dbReference type="Gene3D" id="3.10.180.10">
    <property type="entry name" value="2,3-Dihydroxybiphenyl 1,2-Dioxygenase, domain 1"/>
    <property type="match status" value="1"/>
</dbReference>
<dbReference type="InterPro" id="IPR037523">
    <property type="entry name" value="VOC_core"/>
</dbReference>
<dbReference type="Pfam" id="PF00903">
    <property type="entry name" value="Glyoxalase"/>
    <property type="match status" value="1"/>
</dbReference>
<dbReference type="AlphaFoldDB" id="A0A401YJQ8"/>
<gene>
    <name evidence="2" type="ORF">EHYA_02512</name>
</gene>
<organism evidence="2 3">
    <name type="scientific">Embleya hyalina</name>
    <dbReference type="NCBI Taxonomy" id="516124"/>
    <lineage>
        <taxon>Bacteria</taxon>
        <taxon>Bacillati</taxon>
        <taxon>Actinomycetota</taxon>
        <taxon>Actinomycetes</taxon>
        <taxon>Kitasatosporales</taxon>
        <taxon>Streptomycetaceae</taxon>
        <taxon>Embleya</taxon>
    </lineage>
</organism>